<dbReference type="InterPro" id="IPR016169">
    <property type="entry name" value="FAD-bd_PCMH_sub2"/>
</dbReference>
<sequence length="534" mass="59087">MLLTLDRLTIYSSLPIGALCIAFQDHYVAFADLLGYGKKSPALPGERWTAVSIQHELGPFISSNSSVLGPDDVRWPLVTERYSTLGVPDVHVVIQPAVESDLQTIVKYANENEIPFMVVNRGHALTKTVSSFSGIQIDMKALTRIDVQPDGKTAWMQGGAFNGAVIDELWEQGYVTSTGSCACVGMVGPMLGGGHGRYQGLYGLLIDNVVNLDVVLADGAEVRVNATNGYSDLFWAMRGAGHNFGVVTRFEMRIYPRSDLPDWYYHNYVFQGDRLEALFDALNAYQNNGSTPPRMAINEGIFTVDPAFGSQPIIFWSFAYVGSPADAERHLAPFNALGAEWEDKGAVSLPELAAVQKTGLEDELCAPGRTHVMATAGIQAYNVTVQREIYDLFVRNVALHPELGATWVLHEGYSVEAVRKVDPAASAYAQRDDYLLMLFDAGIADDSPLRGFVETWAAQTRDLWNAGQPGRLPTTYMPYAAGDESLESMYGYEPWRLERLRRLKAKYDPYNRFGYYNPIPHMAESNGYPQSEEL</sequence>
<dbReference type="PROSITE" id="PS51387">
    <property type="entry name" value="FAD_PCMH"/>
    <property type="match status" value="1"/>
</dbReference>
<dbReference type="InterPro" id="IPR036318">
    <property type="entry name" value="FAD-bd_PCMH-like_sf"/>
</dbReference>
<dbReference type="Pfam" id="PF01565">
    <property type="entry name" value="FAD_binding_4"/>
    <property type="match status" value="1"/>
</dbReference>
<dbReference type="InterPro" id="IPR050416">
    <property type="entry name" value="FAD-linked_Oxidoreductase"/>
</dbReference>
<comment type="similarity">
    <text evidence="1">Belongs to the oxygen-dependent FAD-linked oxidoreductase family.</text>
</comment>
<keyword evidence="7" id="KW-1185">Reference proteome</keyword>
<evidence type="ECO:0000313" key="6">
    <source>
        <dbReference type="EMBL" id="KAK7756984.1"/>
    </source>
</evidence>
<dbReference type="GO" id="GO:0071949">
    <property type="term" value="F:FAD binding"/>
    <property type="evidence" value="ECO:0007669"/>
    <property type="project" value="InterPro"/>
</dbReference>
<dbReference type="InterPro" id="IPR016167">
    <property type="entry name" value="FAD-bd_PCMH_sub1"/>
</dbReference>
<evidence type="ECO:0000256" key="3">
    <source>
        <dbReference type="ARBA" id="ARBA00022827"/>
    </source>
</evidence>
<gene>
    <name evidence="6" type="ORF">SLS62_001000</name>
</gene>
<dbReference type="Pfam" id="PF08031">
    <property type="entry name" value="BBE"/>
    <property type="match status" value="1"/>
</dbReference>
<dbReference type="Proteomes" id="UP001320420">
    <property type="component" value="Unassembled WGS sequence"/>
</dbReference>
<dbReference type="InterPro" id="IPR006094">
    <property type="entry name" value="Oxid_FAD_bind_N"/>
</dbReference>
<evidence type="ECO:0000313" key="7">
    <source>
        <dbReference type="Proteomes" id="UP001320420"/>
    </source>
</evidence>
<reference evidence="6 7" key="1">
    <citation type="submission" date="2024-02" db="EMBL/GenBank/DDBJ databases">
        <title>De novo assembly and annotation of 12 fungi associated with fruit tree decline syndrome in Ontario, Canada.</title>
        <authorList>
            <person name="Sulman M."/>
            <person name="Ellouze W."/>
            <person name="Ilyukhin E."/>
        </authorList>
    </citation>
    <scope>NUCLEOTIDE SEQUENCE [LARGE SCALE GENOMIC DNA]</scope>
    <source>
        <strain evidence="6 7">M11/M66-122</strain>
    </source>
</reference>
<name>A0AAN9UWU1_9PEZI</name>
<protein>
    <recommendedName>
        <fullName evidence="5">FAD-binding PCMH-type domain-containing protein</fullName>
    </recommendedName>
</protein>
<accession>A0AAN9UWU1</accession>
<organism evidence="6 7">
    <name type="scientific">Diatrype stigma</name>
    <dbReference type="NCBI Taxonomy" id="117547"/>
    <lineage>
        <taxon>Eukaryota</taxon>
        <taxon>Fungi</taxon>
        <taxon>Dikarya</taxon>
        <taxon>Ascomycota</taxon>
        <taxon>Pezizomycotina</taxon>
        <taxon>Sordariomycetes</taxon>
        <taxon>Xylariomycetidae</taxon>
        <taxon>Xylariales</taxon>
        <taxon>Diatrypaceae</taxon>
        <taxon>Diatrype</taxon>
    </lineage>
</organism>
<keyword evidence="2" id="KW-0285">Flavoprotein</keyword>
<evidence type="ECO:0000256" key="1">
    <source>
        <dbReference type="ARBA" id="ARBA00005466"/>
    </source>
</evidence>
<dbReference type="Gene3D" id="3.30.465.10">
    <property type="match status" value="1"/>
</dbReference>
<dbReference type="InterPro" id="IPR012951">
    <property type="entry name" value="BBE"/>
</dbReference>
<dbReference type="GO" id="GO:0016491">
    <property type="term" value="F:oxidoreductase activity"/>
    <property type="evidence" value="ECO:0007669"/>
    <property type="project" value="UniProtKB-KW"/>
</dbReference>
<dbReference type="PANTHER" id="PTHR42973">
    <property type="entry name" value="BINDING OXIDOREDUCTASE, PUTATIVE (AFU_ORTHOLOGUE AFUA_1G17690)-RELATED"/>
    <property type="match status" value="1"/>
</dbReference>
<dbReference type="PANTHER" id="PTHR42973:SF8">
    <property type="entry name" value="FAD-BINDING PCMH-TYPE DOMAIN-CONTAINING PROTEIN"/>
    <property type="match status" value="1"/>
</dbReference>
<dbReference type="Gene3D" id="3.40.462.20">
    <property type="match status" value="1"/>
</dbReference>
<keyword evidence="3" id="KW-0274">FAD</keyword>
<dbReference type="SUPFAM" id="SSF56176">
    <property type="entry name" value="FAD-binding/transporter-associated domain-like"/>
    <property type="match status" value="1"/>
</dbReference>
<feature type="domain" description="FAD-binding PCMH-type" evidence="5">
    <location>
        <begin position="85"/>
        <end position="257"/>
    </location>
</feature>
<dbReference type="InterPro" id="IPR016166">
    <property type="entry name" value="FAD-bd_PCMH"/>
</dbReference>
<proteinExistence type="inferred from homology"/>
<evidence type="ECO:0000256" key="2">
    <source>
        <dbReference type="ARBA" id="ARBA00022630"/>
    </source>
</evidence>
<dbReference type="Gene3D" id="3.30.43.10">
    <property type="entry name" value="Uridine Diphospho-n-acetylenolpyruvylglucosamine Reductase, domain 2"/>
    <property type="match status" value="1"/>
</dbReference>
<evidence type="ECO:0000256" key="4">
    <source>
        <dbReference type="ARBA" id="ARBA00023002"/>
    </source>
</evidence>
<comment type="caution">
    <text evidence="6">The sequence shown here is derived from an EMBL/GenBank/DDBJ whole genome shotgun (WGS) entry which is preliminary data.</text>
</comment>
<evidence type="ECO:0000259" key="5">
    <source>
        <dbReference type="PROSITE" id="PS51387"/>
    </source>
</evidence>
<keyword evidence="4" id="KW-0560">Oxidoreductase</keyword>
<dbReference type="EMBL" id="JAKJXP020000004">
    <property type="protein sequence ID" value="KAK7756984.1"/>
    <property type="molecule type" value="Genomic_DNA"/>
</dbReference>
<dbReference type="AlphaFoldDB" id="A0AAN9UWU1"/>